<keyword evidence="1" id="KW-0812">Transmembrane</keyword>
<dbReference type="Pfam" id="PF07690">
    <property type="entry name" value="MFS_1"/>
    <property type="match status" value="1"/>
</dbReference>
<dbReference type="PANTHER" id="PTHR23528">
    <property type="match status" value="1"/>
</dbReference>
<sequence length="404" mass="43235">MLNSVNTRPEILWRQVWGLATLLAAIIFSWMAYGFYQPIILAELNFAELVGWLGIWQSLLVAVIEPIIGELSDRIQQRLGSRLPMISVGVVLAGLIFVAVSLLIQQNLPLGVRWIIPMLMTVWVIAMMIFRSSAIALLTQFAPKSELPQANAVLVFVLGGIGAFGPILNTLLNSMGASITFLVGAIALIVAAYILQLFTPKHSQHFSHAHQQQIAKTPVEMFVLIFIMGLATGVEINLLLSIFPQQLQTQLPNLTVDFITSAMLLVSAIVSVPLGDWTAQLGANKSVLLGLGTMTALMGLALLNDSDKLAIAFILGFGISFSLVVISIIPLVLSKIHPSRAGLGTGLYFGGSAGATAIVSLLVKQLGSTSIGAAAFLLAEVVFIVATVCIILSQKFHLLSSEQA</sequence>
<dbReference type="Gene3D" id="1.20.1250.20">
    <property type="entry name" value="MFS general substrate transporter like domains"/>
    <property type="match status" value="2"/>
</dbReference>
<keyword evidence="1" id="KW-0472">Membrane</keyword>
<dbReference type="Proteomes" id="UP000661112">
    <property type="component" value="Unassembled WGS sequence"/>
</dbReference>
<feature type="transmembrane region" description="Helical" evidence="1">
    <location>
        <begin position="83"/>
        <end position="104"/>
    </location>
</feature>
<feature type="transmembrane region" description="Helical" evidence="1">
    <location>
        <begin position="255"/>
        <end position="274"/>
    </location>
</feature>
<organism evidence="2 3">
    <name type="scientific">Anabaena azotica FACHB-119</name>
    <dbReference type="NCBI Taxonomy" id="947527"/>
    <lineage>
        <taxon>Bacteria</taxon>
        <taxon>Bacillati</taxon>
        <taxon>Cyanobacteriota</taxon>
        <taxon>Cyanophyceae</taxon>
        <taxon>Nostocales</taxon>
        <taxon>Nostocaceae</taxon>
        <taxon>Anabaena</taxon>
        <taxon>Anabaena azotica</taxon>
    </lineage>
</organism>
<feature type="transmembrane region" description="Helical" evidence="1">
    <location>
        <begin position="286"/>
        <end position="303"/>
    </location>
</feature>
<dbReference type="RefSeq" id="WP_190465790.1">
    <property type="nucleotide sequence ID" value="NZ_JACJSG010000001.1"/>
</dbReference>
<feature type="transmembrane region" description="Helical" evidence="1">
    <location>
        <begin position="178"/>
        <end position="198"/>
    </location>
</feature>
<dbReference type="EMBL" id="JACJSG010000001">
    <property type="protein sequence ID" value="MBD2499240.1"/>
    <property type="molecule type" value="Genomic_DNA"/>
</dbReference>
<feature type="transmembrane region" description="Helical" evidence="1">
    <location>
        <begin position="345"/>
        <end position="363"/>
    </location>
</feature>
<gene>
    <name evidence="2" type="ORF">H6G83_01195</name>
</gene>
<feature type="transmembrane region" description="Helical" evidence="1">
    <location>
        <begin position="309"/>
        <end position="333"/>
    </location>
</feature>
<feature type="transmembrane region" description="Helical" evidence="1">
    <location>
        <begin position="110"/>
        <end position="130"/>
    </location>
</feature>
<keyword evidence="1" id="KW-1133">Transmembrane helix</keyword>
<dbReference type="InterPro" id="IPR011701">
    <property type="entry name" value="MFS"/>
</dbReference>
<feature type="transmembrane region" description="Helical" evidence="1">
    <location>
        <begin position="219"/>
        <end position="243"/>
    </location>
</feature>
<name>A0ABR8CWC1_9NOST</name>
<proteinExistence type="predicted"/>
<protein>
    <submittedName>
        <fullName evidence="2">MFS transporter</fullName>
    </submittedName>
</protein>
<dbReference type="SUPFAM" id="SSF103473">
    <property type="entry name" value="MFS general substrate transporter"/>
    <property type="match status" value="1"/>
</dbReference>
<accession>A0ABR8CWC1</accession>
<comment type="caution">
    <text evidence="2">The sequence shown here is derived from an EMBL/GenBank/DDBJ whole genome shotgun (WGS) entry which is preliminary data.</text>
</comment>
<evidence type="ECO:0000256" key="1">
    <source>
        <dbReference type="SAM" id="Phobius"/>
    </source>
</evidence>
<feature type="transmembrane region" description="Helical" evidence="1">
    <location>
        <begin position="12"/>
        <end position="33"/>
    </location>
</feature>
<evidence type="ECO:0000313" key="2">
    <source>
        <dbReference type="EMBL" id="MBD2499240.1"/>
    </source>
</evidence>
<feature type="transmembrane region" description="Helical" evidence="1">
    <location>
        <begin position="369"/>
        <end position="392"/>
    </location>
</feature>
<reference evidence="2 3" key="1">
    <citation type="journal article" date="2020" name="ISME J.">
        <title>Comparative genomics reveals insights into cyanobacterial evolution and habitat adaptation.</title>
        <authorList>
            <person name="Chen M.Y."/>
            <person name="Teng W.K."/>
            <person name="Zhao L."/>
            <person name="Hu C.X."/>
            <person name="Zhou Y.K."/>
            <person name="Han B.P."/>
            <person name="Song L.R."/>
            <person name="Shu W.S."/>
        </authorList>
    </citation>
    <scope>NUCLEOTIDE SEQUENCE [LARGE SCALE GENOMIC DNA]</scope>
    <source>
        <strain evidence="2 3">FACHB-119</strain>
    </source>
</reference>
<feature type="transmembrane region" description="Helical" evidence="1">
    <location>
        <begin position="151"/>
        <end position="172"/>
    </location>
</feature>
<dbReference type="PANTHER" id="PTHR23528:SF1">
    <property type="entry name" value="MAJOR FACILITATOR SUPERFAMILY (MFS) PROFILE DOMAIN-CONTAINING PROTEIN"/>
    <property type="match status" value="1"/>
</dbReference>
<feature type="transmembrane region" description="Helical" evidence="1">
    <location>
        <begin position="53"/>
        <end position="71"/>
    </location>
</feature>
<keyword evidence="3" id="KW-1185">Reference proteome</keyword>
<dbReference type="InterPro" id="IPR036259">
    <property type="entry name" value="MFS_trans_sf"/>
</dbReference>
<evidence type="ECO:0000313" key="3">
    <source>
        <dbReference type="Proteomes" id="UP000661112"/>
    </source>
</evidence>